<evidence type="ECO:0000313" key="2">
    <source>
        <dbReference type="Proteomes" id="UP001054945"/>
    </source>
</evidence>
<reference evidence="1 2" key="1">
    <citation type="submission" date="2021-06" db="EMBL/GenBank/DDBJ databases">
        <title>Caerostris extrusa draft genome.</title>
        <authorList>
            <person name="Kono N."/>
            <person name="Arakawa K."/>
        </authorList>
    </citation>
    <scope>NUCLEOTIDE SEQUENCE [LARGE SCALE GENOMIC DNA]</scope>
</reference>
<accession>A0AAV4PB80</accession>
<organism evidence="1 2">
    <name type="scientific">Caerostris extrusa</name>
    <name type="common">Bark spider</name>
    <name type="synonym">Caerostris bankana</name>
    <dbReference type="NCBI Taxonomy" id="172846"/>
    <lineage>
        <taxon>Eukaryota</taxon>
        <taxon>Metazoa</taxon>
        <taxon>Ecdysozoa</taxon>
        <taxon>Arthropoda</taxon>
        <taxon>Chelicerata</taxon>
        <taxon>Arachnida</taxon>
        <taxon>Araneae</taxon>
        <taxon>Araneomorphae</taxon>
        <taxon>Entelegynae</taxon>
        <taxon>Araneoidea</taxon>
        <taxon>Araneidae</taxon>
        <taxon>Caerostris</taxon>
    </lineage>
</organism>
<protein>
    <submittedName>
        <fullName evidence="1">Uncharacterized protein</fullName>
    </submittedName>
</protein>
<dbReference type="EMBL" id="BPLR01004218">
    <property type="protein sequence ID" value="GIX93230.1"/>
    <property type="molecule type" value="Genomic_DNA"/>
</dbReference>
<comment type="caution">
    <text evidence="1">The sequence shown here is derived from an EMBL/GenBank/DDBJ whole genome shotgun (WGS) entry which is preliminary data.</text>
</comment>
<evidence type="ECO:0000313" key="1">
    <source>
        <dbReference type="EMBL" id="GIX93230.1"/>
    </source>
</evidence>
<proteinExistence type="predicted"/>
<keyword evidence="2" id="KW-1185">Reference proteome</keyword>
<sequence>MYAPPMRSNPVVGVEKKLLVKYSNANVSTSVACPMSHNREGLILLAPRKDGPSKNLLSFSCAFSCERLGKSVGARVFSL</sequence>
<dbReference type="Proteomes" id="UP001054945">
    <property type="component" value="Unassembled WGS sequence"/>
</dbReference>
<gene>
    <name evidence="1" type="ORF">CEXT_553931</name>
</gene>
<name>A0AAV4PB80_CAEEX</name>
<dbReference type="PROSITE" id="PS51257">
    <property type="entry name" value="PROKAR_LIPOPROTEIN"/>
    <property type="match status" value="1"/>
</dbReference>
<dbReference type="AlphaFoldDB" id="A0AAV4PB80"/>